<sequence length="122" mass="13654">MGTTFDTDTLRRGIEESTSSETLLSLYADDAEIHVIDHNTQPSHPLVLHGRTEIAAMLNDVYSRDMTHKLEHCVIQGDELAYTESCRYADGTRVLAESAVSLRDGKIVRQTMIQAWDEETTG</sequence>
<comment type="caution">
    <text evidence="2">The sequence shown here is derived from an EMBL/GenBank/DDBJ whole genome shotgun (WGS) entry which is preliminary data.</text>
</comment>
<dbReference type="PATRIC" id="fig|42234.21.peg.3690"/>
<dbReference type="RefSeq" id="WP_050371554.1">
    <property type="nucleotide sequence ID" value="NZ_CP122560.1"/>
</dbReference>
<evidence type="ECO:0000259" key="1">
    <source>
        <dbReference type="Pfam" id="PF12680"/>
    </source>
</evidence>
<dbReference type="InterPro" id="IPR037401">
    <property type="entry name" value="SnoaL-like"/>
</dbReference>
<organism evidence="2 3">
    <name type="scientific">Streptomyces acidiscabies</name>
    <dbReference type="NCBI Taxonomy" id="42234"/>
    <lineage>
        <taxon>Bacteria</taxon>
        <taxon>Bacillati</taxon>
        <taxon>Actinomycetota</taxon>
        <taxon>Actinomycetes</taxon>
        <taxon>Kitasatosporales</taxon>
        <taxon>Streptomycetaceae</taxon>
        <taxon>Streptomyces</taxon>
    </lineage>
</organism>
<dbReference type="OrthoDB" id="8087138at2"/>
<proteinExistence type="predicted"/>
<dbReference type="Gene3D" id="3.10.450.50">
    <property type="match status" value="1"/>
</dbReference>
<feature type="domain" description="SnoaL-like" evidence="1">
    <location>
        <begin position="21"/>
        <end position="109"/>
    </location>
</feature>
<evidence type="ECO:0000313" key="3">
    <source>
        <dbReference type="Proteomes" id="UP000037151"/>
    </source>
</evidence>
<dbReference type="SUPFAM" id="SSF54427">
    <property type="entry name" value="NTF2-like"/>
    <property type="match status" value="1"/>
</dbReference>
<accession>A0A0L0K808</accession>
<protein>
    <recommendedName>
        <fullName evidence="1">SnoaL-like domain-containing protein</fullName>
    </recommendedName>
</protein>
<name>A0A0L0K808_9ACTN</name>
<dbReference type="EMBL" id="JPPY01000118">
    <property type="protein sequence ID" value="KND33933.1"/>
    <property type="molecule type" value="Genomic_DNA"/>
</dbReference>
<evidence type="ECO:0000313" key="2">
    <source>
        <dbReference type="EMBL" id="KND33933.1"/>
    </source>
</evidence>
<reference evidence="3" key="1">
    <citation type="submission" date="2014-07" db="EMBL/GenBank/DDBJ databases">
        <title>Genome sequencing of plant-pathogenic Streptomyces species.</title>
        <authorList>
            <person name="Harrison J."/>
            <person name="Sapp M."/>
            <person name="Thwaites R."/>
            <person name="Studholme D.J."/>
        </authorList>
    </citation>
    <scope>NUCLEOTIDE SEQUENCE [LARGE SCALE GENOMIC DNA]</scope>
    <source>
        <strain evidence="3">NCPPB 4445</strain>
    </source>
</reference>
<dbReference type="InterPro" id="IPR032710">
    <property type="entry name" value="NTF2-like_dom_sf"/>
</dbReference>
<dbReference type="Pfam" id="PF12680">
    <property type="entry name" value="SnoaL_2"/>
    <property type="match status" value="1"/>
</dbReference>
<gene>
    <name evidence="2" type="ORF">IQ63_17905</name>
</gene>
<dbReference type="AlphaFoldDB" id="A0A0L0K808"/>
<dbReference type="Proteomes" id="UP000037151">
    <property type="component" value="Unassembled WGS sequence"/>
</dbReference>